<protein>
    <submittedName>
        <fullName evidence="2">GNAT family N-acetyltransferase</fullName>
    </submittedName>
</protein>
<dbReference type="InterPro" id="IPR016181">
    <property type="entry name" value="Acyl_CoA_acyltransferase"/>
</dbReference>
<dbReference type="Gene3D" id="3.40.630.30">
    <property type="match status" value="1"/>
</dbReference>
<evidence type="ECO:0000313" key="2">
    <source>
        <dbReference type="EMBL" id="MDF2095815.1"/>
    </source>
</evidence>
<evidence type="ECO:0000313" key="3">
    <source>
        <dbReference type="Proteomes" id="UP001215503"/>
    </source>
</evidence>
<dbReference type="Proteomes" id="UP001215503">
    <property type="component" value="Unassembled WGS sequence"/>
</dbReference>
<reference evidence="2 3" key="1">
    <citation type="submission" date="2023-03" db="EMBL/GenBank/DDBJ databases">
        <title>Fodinicurvata sp. CAU 1616 isolated from sea sendiment.</title>
        <authorList>
            <person name="Kim W."/>
        </authorList>
    </citation>
    <scope>NUCLEOTIDE SEQUENCE [LARGE SCALE GENOMIC DNA]</scope>
    <source>
        <strain evidence="2 3">CAU 1616</strain>
    </source>
</reference>
<sequence length="295" mass="34135">MPLFARDWWLDAVSGPQGWDVAVVERGGEVMAALPFRLRRRFGFRWLSHPPLTPWLGPWIRPSAAKSANAMAREKDLMEALIDSLPPFDYFTQNWHHSRHNWLPFYWRGFSQTTRYTYVLPDISDERSLWQAMDKSVRGTIRKAESRFRLSVRSDMGLDTFLALNRKTYGRQNSMPPYSDALVRRLDQACAERECRRVFIAVDPEGRPHAGEYMVWDEQAAYALMGGADPGLRQSGATPLCLWHAIRHAATVTQSYDFSGSMIEAVERQFRAFGALQRPYFRVVKTNSRLLRLFL</sequence>
<evidence type="ECO:0000259" key="1">
    <source>
        <dbReference type="Pfam" id="PF13480"/>
    </source>
</evidence>
<organism evidence="2 3">
    <name type="scientific">Aquibaculum arenosum</name>
    <dbReference type="NCBI Taxonomy" id="3032591"/>
    <lineage>
        <taxon>Bacteria</taxon>
        <taxon>Pseudomonadati</taxon>
        <taxon>Pseudomonadota</taxon>
        <taxon>Alphaproteobacteria</taxon>
        <taxon>Rhodospirillales</taxon>
        <taxon>Rhodovibrionaceae</taxon>
        <taxon>Aquibaculum</taxon>
    </lineage>
</organism>
<comment type="caution">
    <text evidence="2">The sequence shown here is derived from an EMBL/GenBank/DDBJ whole genome shotgun (WGS) entry which is preliminary data.</text>
</comment>
<dbReference type="Pfam" id="PF13480">
    <property type="entry name" value="Acetyltransf_6"/>
    <property type="match status" value="1"/>
</dbReference>
<dbReference type="EMBL" id="JARHUD010000004">
    <property type="protein sequence ID" value="MDF2095815.1"/>
    <property type="molecule type" value="Genomic_DNA"/>
</dbReference>
<feature type="domain" description="BioF2-like acetyltransferase" evidence="1">
    <location>
        <begin position="135"/>
        <end position="259"/>
    </location>
</feature>
<accession>A0ABT5YM24</accession>
<dbReference type="RefSeq" id="WP_275821594.1">
    <property type="nucleotide sequence ID" value="NZ_JARHUD010000004.1"/>
</dbReference>
<gene>
    <name evidence="2" type="ORF">P2G67_07490</name>
</gene>
<dbReference type="SUPFAM" id="SSF55729">
    <property type="entry name" value="Acyl-CoA N-acyltransferases (Nat)"/>
    <property type="match status" value="1"/>
</dbReference>
<name>A0ABT5YM24_9PROT</name>
<keyword evidence="3" id="KW-1185">Reference proteome</keyword>
<dbReference type="InterPro" id="IPR038740">
    <property type="entry name" value="BioF2-like_GNAT_dom"/>
</dbReference>
<proteinExistence type="predicted"/>